<evidence type="ECO:0000313" key="10">
    <source>
        <dbReference type="Proteomes" id="UP001595897"/>
    </source>
</evidence>
<dbReference type="InterPro" id="IPR036388">
    <property type="entry name" value="WH-like_DNA-bd_sf"/>
</dbReference>
<evidence type="ECO:0000256" key="5">
    <source>
        <dbReference type="SAM" id="MobiDB-lite"/>
    </source>
</evidence>
<comment type="subcellular location">
    <subcellularLocation>
        <location evidence="1">Cytoplasm</location>
    </subcellularLocation>
</comment>
<dbReference type="InterPro" id="IPR053926">
    <property type="entry name" value="RecX_HTH_1st"/>
</dbReference>
<evidence type="ECO:0000259" key="8">
    <source>
        <dbReference type="Pfam" id="PF21982"/>
    </source>
</evidence>
<dbReference type="InterPro" id="IPR053924">
    <property type="entry name" value="RecX_HTH_2nd"/>
</dbReference>
<accession>A0ABV9LW84</accession>
<dbReference type="InterPro" id="IPR003783">
    <property type="entry name" value="Regulatory_RecX"/>
</dbReference>
<feature type="domain" description="RecX third three-helical" evidence="7">
    <location>
        <begin position="148"/>
        <end position="192"/>
    </location>
</feature>
<dbReference type="PANTHER" id="PTHR33602:SF1">
    <property type="entry name" value="REGULATORY PROTEIN RECX FAMILY PROTEIN"/>
    <property type="match status" value="1"/>
</dbReference>
<evidence type="ECO:0000256" key="2">
    <source>
        <dbReference type="ARBA" id="ARBA00009695"/>
    </source>
</evidence>
<dbReference type="InterPro" id="IPR053925">
    <property type="entry name" value="RecX_HTH_3rd"/>
</dbReference>
<feature type="domain" description="RecX second three-helical" evidence="6">
    <location>
        <begin position="102"/>
        <end position="136"/>
    </location>
</feature>
<organism evidence="9 10">
    <name type="scientific">Glaciecola siphonariae</name>
    <dbReference type="NCBI Taxonomy" id="521012"/>
    <lineage>
        <taxon>Bacteria</taxon>
        <taxon>Pseudomonadati</taxon>
        <taxon>Pseudomonadota</taxon>
        <taxon>Gammaproteobacteria</taxon>
        <taxon>Alteromonadales</taxon>
        <taxon>Alteromonadaceae</taxon>
        <taxon>Glaciecola</taxon>
    </lineage>
</organism>
<sequence length="193" mass="22116">MKYTNKAESIEGQLSEAAEAGNSNAAGFRAADDSGNDSGNDLDNGADNSSDTRRVIRHTITRLLSRREHSQFELLTKLKQKELPEDECLSLIAQFAEKGLQSDQRYIESFVKSAYQRGKGPVFVEQSLQQQDIDSASARDIMQSDEFDWYEAAARVRQKRFGEDMPTDWNDIQKQKRFLQYRGFYQSHIDEVF</sequence>
<dbReference type="Pfam" id="PF21982">
    <property type="entry name" value="RecX_HTH1"/>
    <property type="match status" value="1"/>
</dbReference>
<dbReference type="Proteomes" id="UP001595897">
    <property type="component" value="Unassembled WGS sequence"/>
</dbReference>
<feature type="domain" description="RecX first three-helical" evidence="8">
    <location>
        <begin position="62"/>
        <end position="92"/>
    </location>
</feature>
<comment type="caution">
    <text evidence="9">The sequence shown here is derived from an EMBL/GenBank/DDBJ whole genome shotgun (WGS) entry which is preliminary data.</text>
</comment>
<keyword evidence="10" id="KW-1185">Reference proteome</keyword>
<dbReference type="EMBL" id="JBHSGU010000002">
    <property type="protein sequence ID" value="MFC4699880.1"/>
    <property type="molecule type" value="Genomic_DNA"/>
</dbReference>
<evidence type="ECO:0000259" key="7">
    <source>
        <dbReference type="Pfam" id="PF21981"/>
    </source>
</evidence>
<feature type="region of interest" description="Disordered" evidence="5">
    <location>
        <begin position="1"/>
        <end position="53"/>
    </location>
</feature>
<feature type="compositionally biased region" description="Low complexity" evidence="5">
    <location>
        <begin position="15"/>
        <end position="27"/>
    </location>
</feature>
<gene>
    <name evidence="9" type="ORF">ACFO4O_06925</name>
</gene>
<evidence type="ECO:0000256" key="1">
    <source>
        <dbReference type="ARBA" id="ARBA00004496"/>
    </source>
</evidence>
<feature type="compositionally biased region" description="Low complexity" evidence="5">
    <location>
        <begin position="36"/>
        <end position="49"/>
    </location>
</feature>
<comment type="similarity">
    <text evidence="2">Belongs to the RecX family.</text>
</comment>
<keyword evidence="4" id="KW-0963">Cytoplasm</keyword>
<dbReference type="Pfam" id="PF02631">
    <property type="entry name" value="RecX_HTH2"/>
    <property type="match status" value="1"/>
</dbReference>
<dbReference type="RefSeq" id="WP_382406819.1">
    <property type="nucleotide sequence ID" value="NZ_JBHSGU010000002.1"/>
</dbReference>
<evidence type="ECO:0000259" key="6">
    <source>
        <dbReference type="Pfam" id="PF02631"/>
    </source>
</evidence>
<evidence type="ECO:0000256" key="4">
    <source>
        <dbReference type="ARBA" id="ARBA00022490"/>
    </source>
</evidence>
<dbReference type="Pfam" id="PF21981">
    <property type="entry name" value="RecX_HTH3"/>
    <property type="match status" value="1"/>
</dbReference>
<protein>
    <recommendedName>
        <fullName evidence="3">Regulatory protein RecX</fullName>
    </recommendedName>
</protein>
<reference evidence="10" key="1">
    <citation type="journal article" date="2019" name="Int. J. Syst. Evol. Microbiol.">
        <title>The Global Catalogue of Microorganisms (GCM) 10K type strain sequencing project: providing services to taxonomists for standard genome sequencing and annotation.</title>
        <authorList>
            <consortium name="The Broad Institute Genomics Platform"/>
            <consortium name="The Broad Institute Genome Sequencing Center for Infectious Disease"/>
            <person name="Wu L."/>
            <person name="Ma J."/>
        </authorList>
    </citation>
    <scope>NUCLEOTIDE SEQUENCE [LARGE SCALE GENOMIC DNA]</scope>
    <source>
        <strain evidence="10">KACC 12507</strain>
    </source>
</reference>
<evidence type="ECO:0000256" key="3">
    <source>
        <dbReference type="ARBA" id="ARBA00018111"/>
    </source>
</evidence>
<dbReference type="Gene3D" id="1.10.10.10">
    <property type="entry name" value="Winged helix-like DNA-binding domain superfamily/Winged helix DNA-binding domain"/>
    <property type="match status" value="3"/>
</dbReference>
<name>A0ABV9LW84_9ALTE</name>
<dbReference type="PANTHER" id="PTHR33602">
    <property type="entry name" value="REGULATORY PROTEIN RECX FAMILY PROTEIN"/>
    <property type="match status" value="1"/>
</dbReference>
<evidence type="ECO:0000313" key="9">
    <source>
        <dbReference type="EMBL" id="MFC4699880.1"/>
    </source>
</evidence>
<proteinExistence type="inferred from homology"/>